<name>A0ABP7L2P3_9SPHN</name>
<protein>
    <recommendedName>
        <fullName evidence="3">PAS domain-containing protein</fullName>
    </recommendedName>
</protein>
<organism evidence="1 2">
    <name type="scientific">Sphingomonas limnosediminicola</name>
    <dbReference type="NCBI Taxonomy" id="940133"/>
    <lineage>
        <taxon>Bacteria</taxon>
        <taxon>Pseudomonadati</taxon>
        <taxon>Pseudomonadota</taxon>
        <taxon>Alphaproteobacteria</taxon>
        <taxon>Sphingomonadales</taxon>
        <taxon>Sphingomonadaceae</taxon>
        <taxon>Sphingomonas</taxon>
    </lineage>
</organism>
<dbReference type="Proteomes" id="UP001500827">
    <property type="component" value="Unassembled WGS sequence"/>
</dbReference>
<dbReference type="Gene3D" id="3.30.450.20">
    <property type="entry name" value="PAS domain"/>
    <property type="match status" value="1"/>
</dbReference>
<keyword evidence="2" id="KW-1185">Reference proteome</keyword>
<dbReference type="InterPro" id="IPR035965">
    <property type="entry name" value="PAS-like_dom_sf"/>
</dbReference>
<sequence>MTPLALKHTWPLWEQPRHFELGHVLNCAVTEIIPPASVGALNLHHVGCWECDLSDNALTWSGGVYDLFGLPRDADVSREQAASYYCEDSRAKMESLRAHSIKHQRGFTLDVQISTAANQNRWMRLIAVPVCNGDRAIALHGLKLVI</sequence>
<accession>A0ABP7L2P3</accession>
<evidence type="ECO:0008006" key="3">
    <source>
        <dbReference type="Google" id="ProtNLM"/>
    </source>
</evidence>
<evidence type="ECO:0000313" key="1">
    <source>
        <dbReference type="EMBL" id="GAA3893943.1"/>
    </source>
</evidence>
<gene>
    <name evidence="1" type="ORF">GCM10022276_11430</name>
</gene>
<evidence type="ECO:0000313" key="2">
    <source>
        <dbReference type="Proteomes" id="UP001500827"/>
    </source>
</evidence>
<dbReference type="SUPFAM" id="SSF55785">
    <property type="entry name" value="PYP-like sensor domain (PAS domain)"/>
    <property type="match status" value="1"/>
</dbReference>
<comment type="caution">
    <text evidence="1">The sequence shown here is derived from an EMBL/GenBank/DDBJ whole genome shotgun (WGS) entry which is preliminary data.</text>
</comment>
<dbReference type="EMBL" id="BAABBM010000001">
    <property type="protein sequence ID" value="GAA3893943.1"/>
    <property type="molecule type" value="Genomic_DNA"/>
</dbReference>
<reference evidence="2" key="1">
    <citation type="journal article" date="2019" name="Int. J. Syst. Evol. Microbiol.">
        <title>The Global Catalogue of Microorganisms (GCM) 10K type strain sequencing project: providing services to taxonomists for standard genome sequencing and annotation.</title>
        <authorList>
            <consortium name="The Broad Institute Genomics Platform"/>
            <consortium name="The Broad Institute Genome Sequencing Center for Infectious Disease"/>
            <person name="Wu L."/>
            <person name="Ma J."/>
        </authorList>
    </citation>
    <scope>NUCLEOTIDE SEQUENCE [LARGE SCALE GENOMIC DNA]</scope>
    <source>
        <strain evidence="2">JCM 17543</strain>
    </source>
</reference>
<proteinExistence type="predicted"/>